<evidence type="ECO:0000313" key="12">
    <source>
        <dbReference type="EMBL" id="KGQ69878.1"/>
    </source>
</evidence>
<proteinExistence type="predicted"/>
<protein>
    <submittedName>
        <fullName evidence="12">Molybdenum ABC transporter ATP-binding protein</fullName>
    </submittedName>
</protein>
<dbReference type="PROSITE" id="PS00211">
    <property type="entry name" value="ABC_TRANSPORTER_1"/>
    <property type="match status" value="1"/>
</dbReference>
<evidence type="ECO:0000256" key="1">
    <source>
        <dbReference type="ARBA" id="ARBA00022448"/>
    </source>
</evidence>
<dbReference type="OrthoDB" id="9802264at2"/>
<reference evidence="12 13" key="1">
    <citation type="submission" date="2014-11" db="EMBL/GenBank/DDBJ databases">
        <title>Draft genome sequence of Chelonobacter oris 1662T, associated with respiratory disease in Hermann's Tortoises.</title>
        <authorList>
            <person name="Kudirkiene E."/>
            <person name="Hansen M.J."/>
            <person name="Bojesen A.M."/>
        </authorList>
    </citation>
    <scope>NUCLEOTIDE SEQUENCE [LARGE SCALE GENOMIC DNA]</scope>
    <source>
        <strain evidence="12 13">1662</strain>
    </source>
</reference>
<dbReference type="InterPro" id="IPR017871">
    <property type="entry name" value="ABC_transporter-like_CS"/>
</dbReference>
<evidence type="ECO:0000256" key="3">
    <source>
        <dbReference type="ARBA" id="ARBA00022505"/>
    </source>
</evidence>
<dbReference type="Gene3D" id="2.40.50.100">
    <property type="match status" value="1"/>
</dbReference>
<comment type="caution">
    <text evidence="12">The sequence shown here is derived from an EMBL/GenBank/DDBJ whole genome shotgun (WGS) entry which is preliminary data.</text>
</comment>
<evidence type="ECO:0000313" key="13">
    <source>
        <dbReference type="Proteomes" id="UP000030380"/>
    </source>
</evidence>
<dbReference type="PROSITE" id="PS50893">
    <property type="entry name" value="ABC_TRANSPORTER_2"/>
    <property type="match status" value="1"/>
</dbReference>
<dbReference type="InterPro" id="IPR050334">
    <property type="entry name" value="Molybdenum_import_ModC"/>
</dbReference>
<dbReference type="PROSITE" id="PS51866">
    <property type="entry name" value="MOP"/>
    <property type="match status" value="1"/>
</dbReference>
<feature type="domain" description="Mop" evidence="11">
    <location>
        <begin position="290"/>
        <end position="353"/>
    </location>
</feature>
<keyword evidence="4" id="KW-0997">Cell inner membrane</keyword>
<dbReference type="EMBL" id="JSUM01000014">
    <property type="protein sequence ID" value="KGQ69878.1"/>
    <property type="molecule type" value="Genomic_DNA"/>
</dbReference>
<dbReference type="NCBIfam" id="TIGR00638">
    <property type="entry name" value="Mop"/>
    <property type="match status" value="1"/>
</dbReference>
<dbReference type="InterPro" id="IPR003593">
    <property type="entry name" value="AAA+_ATPase"/>
</dbReference>
<dbReference type="Pfam" id="PF03459">
    <property type="entry name" value="TOBE"/>
    <property type="match status" value="1"/>
</dbReference>
<dbReference type="InterPro" id="IPR008995">
    <property type="entry name" value="Mo/tungstate-bd_C_term_dom"/>
</dbReference>
<dbReference type="PANTHER" id="PTHR43514">
    <property type="entry name" value="ABC TRANSPORTER I FAMILY MEMBER 10"/>
    <property type="match status" value="1"/>
</dbReference>
<dbReference type="NCBIfam" id="NF008355">
    <property type="entry name" value="PRK11144.1"/>
    <property type="match status" value="1"/>
</dbReference>
<keyword evidence="1" id="KW-0813">Transport</keyword>
<evidence type="ECO:0000259" key="10">
    <source>
        <dbReference type="PROSITE" id="PS50893"/>
    </source>
</evidence>
<dbReference type="SUPFAM" id="SSF50331">
    <property type="entry name" value="MOP-like"/>
    <property type="match status" value="1"/>
</dbReference>
<dbReference type="GO" id="GO:0140359">
    <property type="term" value="F:ABC-type transporter activity"/>
    <property type="evidence" value="ECO:0007669"/>
    <property type="project" value="InterPro"/>
</dbReference>
<dbReference type="InterPro" id="IPR027417">
    <property type="entry name" value="P-loop_NTPase"/>
</dbReference>
<keyword evidence="7" id="KW-1278">Translocase</keyword>
<keyword evidence="3 9" id="KW-0500">Molybdenum</keyword>
<dbReference type="STRING" id="505317.OA57_09605"/>
<evidence type="ECO:0000256" key="6">
    <source>
        <dbReference type="ARBA" id="ARBA00022840"/>
    </source>
</evidence>
<keyword evidence="5" id="KW-0547">Nucleotide-binding</keyword>
<dbReference type="PANTHER" id="PTHR43514:SF4">
    <property type="entry name" value="ABC TRANSPORTER I FAMILY MEMBER 10"/>
    <property type="match status" value="1"/>
</dbReference>
<keyword evidence="13" id="KW-1185">Reference proteome</keyword>
<dbReference type="InterPro" id="IPR003439">
    <property type="entry name" value="ABC_transporter-like_ATP-bd"/>
</dbReference>
<dbReference type="InterPro" id="IPR004606">
    <property type="entry name" value="Mop_domain"/>
</dbReference>
<evidence type="ECO:0000256" key="2">
    <source>
        <dbReference type="ARBA" id="ARBA00022475"/>
    </source>
</evidence>
<dbReference type="NCBIfam" id="TIGR02142">
    <property type="entry name" value="modC_ABC"/>
    <property type="match status" value="1"/>
</dbReference>
<dbReference type="AlphaFoldDB" id="A0A0A3AKF1"/>
<name>A0A0A3AKF1_9PAST</name>
<gene>
    <name evidence="12" type="ORF">OA57_09605</name>
</gene>
<evidence type="ECO:0000256" key="7">
    <source>
        <dbReference type="ARBA" id="ARBA00022967"/>
    </source>
</evidence>
<evidence type="ECO:0000256" key="4">
    <source>
        <dbReference type="ARBA" id="ARBA00022519"/>
    </source>
</evidence>
<dbReference type="InterPro" id="IPR005116">
    <property type="entry name" value="Transp-assoc_OB_typ1"/>
</dbReference>
<keyword evidence="2" id="KW-1003">Cell membrane</keyword>
<sequence>MLEINVKKQLGALTLRANVQIPSQGVTALFGLSGSGKSSLINLVSGLIKPDQGYIRLNNRTLADSHRQIHLPPEKRHLGYVFQDARLFPHYTVKGNLAYGMKNIGKEAYRDMVELLGIGHLLNRYPATLSGGEKQRVAIGRALLTNPELLLMDEPLAALDLPRKNELLDYLDRLAKEINIPILYVSHSLEELLRLATRVILMRQGSVLAFDELENIWQSDHFLPWKEQQQQSAVFSLPIEMHHPIYQMTALNFAGQMLWIHEMSQKSLGEQVRICIYSSDVSIVLQPVKGSSIRNVLACRITAVDQHQRQVEVRLNADGLQFAALISRWALAELKLTAGMWVYAQVKSVSVVA</sequence>
<dbReference type="FunFam" id="3.40.50.300:FF:000634">
    <property type="entry name" value="Molybdenum import ATP-binding protein ModC"/>
    <property type="match status" value="1"/>
</dbReference>
<dbReference type="GO" id="GO:0016887">
    <property type="term" value="F:ATP hydrolysis activity"/>
    <property type="evidence" value="ECO:0007669"/>
    <property type="project" value="InterPro"/>
</dbReference>
<feature type="domain" description="ABC transporter" evidence="10">
    <location>
        <begin position="1"/>
        <end position="229"/>
    </location>
</feature>
<evidence type="ECO:0000256" key="5">
    <source>
        <dbReference type="ARBA" id="ARBA00022741"/>
    </source>
</evidence>
<accession>A0A0A3AKF1</accession>
<dbReference type="GO" id="GO:0015098">
    <property type="term" value="F:molybdate ion transmembrane transporter activity"/>
    <property type="evidence" value="ECO:0007669"/>
    <property type="project" value="InterPro"/>
</dbReference>
<dbReference type="RefSeq" id="WP_034616922.1">
    <property type="nucleotide sequence ID" value="NZ_JSUM01000014.1"/>
</dbReference>
<evidence type="ECO:0000256" key="9">
    <source>
        <dbReference type="PROSITE-ProRule" id="PRU01213"/>
    </source>
</evidence>
<evidence type="ECO:0000256" key="8">
    <source>
        <dbReference type="ARBA" id="ARBA00023136"/>
    </source>
</evidence>
<evidence type="ECO:0000259" key="11">
    <source>
        <dbReference type="PROSITE" id="PS51866"/>
    </source>
</evidence>
<dbReference type="InterPro" id="IPR011868">
    <property type="entry name" value="ModC_ABC_ATP-bd"/>
</dbReference>
<dbReference type="Proteomes" id="UP000030380">
    <property type="component" value="Unassembled WGS sequence"/>
</dbReference>
<organism evidence="12 13">
    <name type="scientific">Chelonobacter oris</name>
    <dbReference type="NCBI Taxonomy" id="505317"/>
    <lineage>
        <taxon>Bacteria</taxon>
        <taxon>Pseudomonadati</taxon>
        <taxon>Pseudomonadota</taxon>
        <taxon>Gammaproteobacteria</taxon>
        <taxon>Pasteurellales</taxon>
        <taxon>Pasteurellaceae</taxon>
        <taxon>Chelonobacter</taxon>
    </lineage>
</organism>
<dbReference type="SUPFAM" id="SSF52540">
    <property type="entry name" value="P-loop containing nucleoside triphosphate hydrolases"/>
    <property type="match status" value="1"/>
</dbReference>
<dbReference type="SMART" id="SM00382">
    <property type="entry name" value="AAA"/>
    <property type="match status" value="1"/>
</dbReference>
<dbReference type="Gene3D" id="3.40.50.300">
    <property type="entry name" value="P-loop containing nucleotide triphosphate hydrolases"/>
    <property type="match status" value="1"/>
</dbReference>
<dbReference type="Pfam" id="PF00005">
    <property type="entry name" value="ABC_tran"/>
    <property type="match status" value="1"/>
</dbReference>
<dbReference type="GO" id="GO:0016020">
    <property type="term" value="C:membrane"/>
    <property type="evidence" value="ECO:0007669"/>
    <property type="project" value="InterPro"/>
</dbReference>
<keyword evidence="6 12" id="KW-0067">ATP-binding</keyword>
<keyword evidence="8" id="KW-0472">Membrane</keyword>
<dbReference type="GO" id="GO:0005524">
    <property type="term" value="F:ATP binding"/>
    <property type="evidence" value="ECO:0007669"/>
    <property type="project" value="UniProtKB-KW"/>
</dbReference>